<evidence type="ECO:0000256" key="1">
    <source>
        <dbReference type="ARBA" id="ARBA00022857"/>
    </source>
</evidence>
<feature type="binding site" evidence="4">
    <location>
        <position position="178"/>
    </location>
    <ligand>
        <name>NADP(+)</name>
        <dbReference type="ChEBI" id="CHEBI:58349"/>
    </ligand>
</feature>
<feature type="domain" description="NAD-dependent epimerase/dehydratase" evidence="5">
    <location>
        <begin position="2"/>
        <end position="243"/>
    </location>
</feature>
<feature type="active site" description="Proton acceptor" evidence="4">
    <location>
        <position position="178"/>
    </location>
</feature>
<comment type="subunit">
    <text evidence="4">Homopentamer.</text>
</comment>
<dbReference type="PANTHER" id="PTHR43103:SF3">
    <property type="entry name" value="ADP-L-GLYCERO-D-MANNO-HEPTOSE-6-EPIMERASE"/>
    <property type="match status" value="1"/>
</dbReference>
<evidence type="ECO:0000313" key="7">
    <source>
        <dbReference type="Proteomes" id="UP000035337"/>
    </source>
</evidence>
<comment type="domain">
    <text evidence="4">Contains a large N-terminal NADP-binding domain, and a smaller C-terminal substrate-binding domain.</text>
</comment>
<feature type="binding site" evidence="4">
    <location>
        <position position="169"/>
    </location>
    <ligand>
        <name>substrate</name>
    </ligand>
</feature>
<dbReference type="Gene3D" id="3.40.50.720">
    <property type="entry name" value="NAD(P)-binding Rossmann-like Domain"/>
    <property type="match status" value="1"/>
</dbReference>
<dbReference type="AlphaFoldDB" id="A0A0G3WJ26"/>
<dbReference type="InterPro" id="IPR011912">
    <property type="entry name" value="Heptose_epim"/>
</dbReference>
<dbReference type="Proteomes" id="UP000035337">
    <property type="component" value="Chromosome"/>
</dbReference>
<dbReference type="NCBIfam" id="TIGR02197">
    <property type="entry name" value="heptose_epim"/>
    <property type="match status" value="1"/>
</dbReference>
<feature type="binding site" evidence="4">
    <location>
        <position position="170"/>
    </location>
    <ligand>
        <name>NADP(+)</name>
        <dbReference type="ChEBI" id="CHEBI:58349"/>
    </ligand>
</feature>
<evidence type="ECO:0000259" key="5">
    <source>
        <dbReference type="Pfam" id="PF01370"/>
    </source>
</evidence>
<dbReference type="GO" id="GO:0008712">
    <property type="term" value="F:ADP-glyceromanno-heptose 6-epimerase activity"/>
    <property type="evidence" value="ECO:0007669"/>
    <property type="project" value="UniProtKB-UniRule"/>
</dbReference>
<dbReference type="HAMAP" id="MF_01601">
    <property type="entry name" value="Heptose_epimerase"/>
    <property type="match status" value="1"/>
</dbReference>
<dbReference type="KEGG" id="epo:Epro_0075"/>
<comment type="cofactor">
    <cofactor evidence="4">
        <name>NADP(+)</name>
        <dbReference type="ChEBI" id="CHEBI:58349"/>
    </cofactor>
    <text evidence="4">Binds 1 NADP(+) per subunit.</text>
</comment>
<comment type="pathway">
    <text evidence="4">Nucleotide-sugar biosynthesis; ADP-L-glycero-beta-D-manno-heptose biosynthesis; ADP-L-glycero-beta-D-manno-heptose from D-glycero-beta-D-manno-heptose 7-phosphate: step 4/4.</text>
</comment>
<comment type="function">
    <text evidence="4">Catalyzes the interconversion between ADP-D-glycero-beta-D-manno-heptose and ADP-L-glycero-beta-D-manno-heptose via an epimerization at carbon 6 of the heptose.</text>
</comment>
<comment type="similarity">
    <text evidence="4">Belongs to the NAD(P)-dependent epimerase/dehydratase family. HldD subfamily.</text>
</comment>
<feature type="binding site" evidence="4">
    <location>
        <position position="280"/>
    </location>
    <ligand>
        <name>substrate</name>
    </ligand>
</feature>
<dbReference type="EC" id="5.1.3.20" evidence="4"/>
<dbReference type="InterPro" id="IPR036291">
    <property type="entry name" value="NAD(P)-bd_dom_sf"/>
</dbReference>
<dbReference type="PANTHER" id="PTHR43103">
    <property type="entry name" value="NUCLEOSIDE-DIPHOSPHATE-SUGAR EPIMERASE"/>
    <property type="match status" value="1"/>
</dbReference>
<evidence type="ECO:0000256" key="4">
    <source>
        <dbReference type="HAMAP-Rule" id="MF_01601"/>
    </source>
</evidence>
<dbReference type="CDD" id="cd05248">
    <property type="entry name" value="ADP_GME_SDR_e"/>
    <property type="match status" value="1"/>
</dbReference>
<feature type="binding site" evidence="4">
    <location>
        <position position="91"/>
    </location>
    <ligand>
        <name>NADP(+)</name>
        <dbReference type="ChEBI" id="CHEBI:58349"/>
    </ligand>
</feature>
<dbReference type="EMBL" id="CP009498">
    <property type="protein sequence ID" value="AKL97454.1"/>
    <property type="molecule type" value="Genomic_DNA"/>
</dbReference>
<dbReference type="RefSeq" id="WP_052569554.1">
    <property type="nucleotide sequence ID" value="NZ_CP009498.1"/>
</dbReference>
<evidence type="ECO:0000313" key="6">
    <source>
        <dbReference type="EMBL" id="AKL97454.1"/>
    </source>
</evidence>
<feature type="binding site" evidence="4">
    <location>
        <begin position="201"/>
        <end position="204"/>
    </location>
    <ligand>
        <name>substrate</name>
    </ligand>
</feature>
<evidence type="ECO:0000256" key="2">
    <source>
        <dbReference type="ARBA" id="ARBA00023235"/>
    </source>
</evidence>
<name>A0A0G3WJ26_9BACT</name>
<accession>A0A0G3WJ26</accession>
<dbReference type="GO" id="GO:0005975">
    <property type="term" value="P:carbohydrate metabolic process"/>
    <property type="evidence" value="ECO:0007669"/>
    <property type="project" value="UniProtKB-UniRule"/>
</dbReference>
<dbReference type="GO" id="GO:0050661">
    <property type="term" value="F:NADP binding"/>
    <property type="evidence" value="ECO:0007669"/>
    <property type="project" value="InterPro"/>
</dbReference>
<feature type="binding site" evidence="4">
    <location>
        <begin position="31"/>
        <end position="32"/>
    </location>
    <ligand>
        <name>NADP(+)</name>
        <dbReference type="ChEBI" id="CHEBI:58349"/>
    </ligand>
</feature>
<dbReference type="GO" id="GO:0097171">
    <property type="term" value="P:ADP-L-glycero-beta-D-manno-heptose biosynthetic process"/>
    <property type="evidence" value="ECO:0007669"/>
    <property type="project" value="UniProtKB-UniPathway"/>
</dbReference>
<feature type="binding site" evidence="4">
    <location>
        <begin position="74"/>
        <end position="78"/>
    </location>
    <ligand>
        <name>NADP(+)</name>
        <dbReference type="ChEBI" id="CHEBI:58349"/>
    </ligand>
</feature>
<organism evidence="6 7">
    <name type="scientific">Endomicrobium proavitum</name>
    <dbReference type="NCBI Taxonomy" id="1408281"/>
    <lineage>
        <taxon>Bacteria</taxon>
        <taxon>Pseudomonadati</taxon>
        <taxon>Elusimicrobiota</taxon>
        <taxon>Endomicrobiia</taxon>
        <taxon>Endomicrobiales</taxon>
        <taxon>Endomicrobiaceae</taxon>
        <taxon>Endomicrobium</taxon>
    </lineage>
</organism>
<keyword evidence="3 4" id="KW-0119">Carbohydrate metabolism</keyword>
<dbReference type="PATRIC" id="fig|1408281.3.peg.75"/>
<protein>
    <recommendedName>
        <fullName evidence="4">ADP-L-glycero-D-manno-heptose-6-epimerase</fullName>
        <ecNumber evidence="4">5.1.3.20</ecNumber>
    </recommendedName>
    <alternativeName>
        <fullName evidence="4">ADP-L-glycero-beta-D-manno-heptose-6-epimerase</fullName>
        <shortName evidence="4">ADP-glyceromanno-heptose 6-epimerase</shortName>
        <shortName evidence="4">ADP-hep 6-epimerase</shortName>
        <shortName evidence="4">AGME</shortName>
    </alternativeName>
</protein>
<keyword evidence="2 4" id="KW-0413">Isomerase</keyword>
<feature type="binding site" evidence="4">
    <location>
        <position position="146"/>
    </location>
    <ligand>
        <name>NADP(+)</name>
        <dbReference type="ChEBI" id="CHEBI:58349"/>
    </ligand>
</feature>
<dbReference type="UniPathway" id="UPA00356">
    <property type="reaction ID" value="UER00440"/>
</dbReference>
<keyword evidence="7" id="KW-1185">Reference proteome</keyword>
<dbReference type="OrthoDB" id="9811743at2"/>
<proteinExistence type="inferred from homology"/>
<gene>
    <name evidence="6" type="primary">rfaD</name>
    <name evidence="4" type="synonym">hldD</name>
    <name evidence="6" type="ORF">Epro_0075</name>
</gene>
<feature type="binding site" evidence="4">
    <location>
        <position position="53"/>
    </location>
    <ligand>
        <name>NADP(+)</name>
        <dbReference type="ChEBI" id="CHEBI:58349"/>
    </ligand>
</feature>
<dbReference type="Pfam" id="PF01370">
    <property type="entry name" value="Epimerase"/>
    <property type="match status" value="1"/>
</dbReference>
<comment type="catalytic activity">
    <reaction evidence="4">
        <text>ADP-D-glycero-beta-D-manno-heptose = ADP-L-glycero-beta-D-manno-heptose</text>
        <dbReference type="Rhea" id="RHEA:17577"/>
        <dbReference type="ChEBI" id="CHEBI:59967"/>
        <dbReference type="ChEBI" id="CHEBI:61506"/>
        <dbReference type="EC" id="5.1.3.20"/>
    </reaction>
</comment>
<feature type="binding site" evidence="4">
    <location>
        <position position="180"/>
    </location>
    <ligand>
        <name>substrate</name>
    </ligand>
</feature>
<feature type="binding site" evidence="4">
    <location>
        <begin position="10"/>
        <end position="11"/>
    </location>
    <ligand>
        <name>NADP(+)</name>
        <dbReference type="ChEBI" id="CHEBI:58349"/>
    </ligand>
</feature>
<keyword evidence="1 4" id="KW-0521">NADP</keyword>
<dbReference type="SUPFAM" id="SSF51735">
    <property type="entry name" value="NAD(P)-binding Rossmann-fold domains"/>
    <property type="match status" value="1"/>
</dbReference>
<feature type="binding site" evidence="4">
    <location>
        <position position="38"/>
    </location>
    <ligand>
        <name>NADP(+)</name>
        <dbReference type="ChEBI" id="CHEBI:58349"/>
    </ligand>
</feature>
<dbReference type="Gene3D" id="3.90.25.10">
    <property type="entry name" value="UDP-galactose 4-epimerase, domain 1"/>
    <property type="match status" value="1"/>
</dbReference>
<sequence>MIILTGGAGFIGSCFLWKLNSVGIKDVLVVDHLNETEKWKNLVGKKYYDYMQKEDFFNAVVCRQVPKPEAIIHLGACSSTTLTDANYYIKNNYEYSKVLALWAFELGIPFIYASSAATYGDGAFGYDDDISKLNNLVPLNMYGFSKHMFDMWLLNNNYINKTAGIKFFNVFGPNEYHKGDMRSVVCKNYDDVASKGIIKLFKSYKKEYADGDQRRDFVYVKDVVEAMYFLLTNPSKTGIFNLGAGKSRTWNDIAKSMFAAAGKKEKIEYVEMPEFLKPKYQYFTEAKMDNLKNAGYAKPFTELEDSVKDYCGYLKNKSYL</sequence>
<feature type="active site" description="Proton acceptor" evidence="4">
    <location>
        <position position="142"/>
    </location>
</feature>
<feature type="binding site" evidence="4">
    <location>
        <position position="187"/>
    </location>
    <ligand>
        <name>substrate</name>
    </ligand>
</feature>
<feature type="binding site" evidence="4">
    <location>
        <position position="215"/>
    </location>
    <ligand>
        <name>substrate</name>
    </ligand>
</feature>
<reference evidence="6 7" key="1">
    <citation type="submission" date="2014-09" db="EMBL/GenBank/DDBJ databases">
        <title>Complete genome sequence of Endomicrobium proavitum.</title>
        <authorList>
            <person name="Zheng H."/>
        </authorList>
    </citation>
    <scope>NUCLEOTIDE SEQUENCE [LARGE SCALE GENOMIC DNA]</scope>
    <source>
        <strain evidence="6 7">Rsa215</strain>
    </source>
</reference>
<evidence type="ECO:0000256" key="3">
    <source>
        <dbReference type="ARBA" id="ARBA00023277"/>
    </source>
</evidence>
<dbReference type="STRING" id="1408281.Epro_0075"/>
<dbReference type="InterPro" id="IPR001509">
    <property type="entry name" value="Epimerase_deHydtase"/>
</dbReference>